<evidence type="ECO:0000313" key="7">
    <source>
        <dbReference type="Proteomes" id="UP000284177"/>
    </source>
</evidence>
<evidence type="ECO:0000313" key="6">
    <source>
        <dbReference type="EMBL" id="RKD34696.1"/>
    </source>
</evidence>
<keyword evidence="2 5" id="KW-0812">Transmembrane</keyword>
<dbReference type="PIRSF" id="PIRSF006060">
    <property type="entry name" value="AA_transporter"/>
    <property type="match status" value="1"/>
</dbReference>
<evidence type="ECO:0000256" key="2">
    <source>
        <dbReference type="ARBA" id="ARBA00022692"/>
    </source>
</evidence>
<evidence type="ECO:0000256" key="3">
    <source>
        <dbReference type="ARBA" id="ARBA00022989"/>
    </source>
</evidence>
<feature type="transmembrane region" description="Helical" evidence="5">
    <location>
        <begin position="102"/>
        <end position="127"/>
    </location>
</feature>
<dbReference type="PANTHER" id="PTHR11785:SF512">
    <property type="entry name" value="SOBREMESA, ISOFORM B"/>
    <property type="match status" value="1"/>
</dbReference>
<dbReference type="AlphaFoldDB" id="A0A419TB41"/>
<dbReference type="FunFam" id="1.20.1740.10:FF:000051">
    <property type="entry name" value="Amino acid permease"/>
    <property type="match status" value="1"/>
</dbReference>
<reference evidence="6 7" key="1">
    <citation type="submission" date="2016-08" db="EMBL/GenBank/DDBJ databases">
        <title>Novel Firmicutes and Novel Genomes.</title>
        <authorList>
            <person name="Poppleton D.I."/>
            <person name="Gribaldo S."/>
        </authorList>
    </citation>
    <scope>NUCLEOTIDE SEQUENCE [LARGE SCALE GENOMIC DNA]</scope>
    <source>
        <strain evidence="6 7">CTT3</strain>
    </source>
</reference>
<feature type="transmembrane region" description="Helical" evidence="5">
    <location>
        <begin position="166"/>
        <end position="187"/>
    </location>
</feature>
<dbReference type="InterPro" id="IPR050598">
    <property type="entry name" value="AminoAcid_Transporter"/>
</dbReference>
<evidence type="ECO:0000256" key="5">
    <source>
        <dbReference type="SAM" id="Phobius"/>
    </source>
</evidence>
<proteinExistence type="predicted"/>
<feature type="transmembrane region" description="Helical" evidence="5">
    <location>
        <begin position="139"/>
        <end position="159"/>
    </location>
</feature>
<evidence type="ECO:0000256" key="4">
    <source>
        <dbReference type="ARBA" id="ARBA00023136"/>
    </source>
</evidence>
<feature type="transmembrane region" description="Helical" evidence="5">
    <location>
        <begin position="291"/>
        <end position="316"/>
    </location>
</feature>
<dbReference type="EMBL" id="MCIB01000001">
    <property type="protein sequence ID" value="RKD34696.1"/>
    <property type="molecule type" value="Genomic_DNA"/>
</dbReference>
<feature type="transmembrane region" description="Helical" evidence="5">
    <location>
        <begin position="207"/>
        <end position="229"/>
    </location>
</feature>
<dbReference type="GO" id="GO:0016020">
    <property type="term" value="C:membrane"/>
    <property type="evidence" value="ECO:0007669"/>
    <property type="project" value="UniProtKB-SubCell"/>
</dbReference>
<organism evidence="6 7">
    <name type="scientific">Thermohalobacter berrensis</name>
    <dbReference type="NCBI Taxonomy" id="99594"/>
    <lineage>
        <taxon>Bacteria</taxon>
        <taxon>Bacillati</taxon>
        <taxon>Bacillota</taxon>
        <taxon>Tissierellia</taxon>
        <taxon>Tissierellales</taxon>
        <taxon>Thermohalobacteraceae</taxon>
        <taxon>Thermohalobacter</taxon>
    </lineage>
</organism>
<feature type="transmembrane region" description="Helical" evidence="5">
    <location>
        <begin position="241"/>
        <end position="261"/>
    </location>
</feature>
<keyword evidence="7" id="KW-1185">Reference proteome</keyword>
<feature type="transmembrane region" description="Helical" evidence="5">
    <location>
        <begin position="337"/>
        <end position="356"/>
    </location>
</feature>
<comment type="subcellular location">
    <subcellularLocation>
        <location evidence="1">Membrane</location>
        <topology evidence="1">Multi-pass membrane protein</topology>
    </subcellularLocation>
</comment>
<sequence>MEAKSQVLNSSIKTNNSDNLKKEIGLIDAISVVIGIVIGSGIFFKASMVFKSAGTPMLGLLAWVIGGLITMASALTIAEIATAIPKTGGVFAYLKELYGEKWAFLFGWVQTFIYIPGAGAALAIILATQATYFIPMTEIQQKLLAITVLLTIIVGNILSTKLGSRIQFISTIGKLVPIFIIIIFGILNGTNNNLLTSSTGTVTVTGFGTAILGTLWAYDGWISVGNIAGELKNPKKDIPKAIIFGILTIIIVYVLINLAIIKVIPVENVVKSVAPASDAANKIFGSAGGNLISAGILISIFGALNGYLLTGVRIPFAMAKNGLLPFSKHIGKIDERFNTPLNSFVFEGILICIYIFTGSFEALTNLVIFVLWIFFTMTVAGIFILRKKYDESKRPYKVPLYPIIPLIGICGGLYIIFSTLITSTGNALIGLALTFAGLPFYNYIKKKRKVL</sequence>
<dbReference type="PANTHER" id="PTHR11785">
    <property type="entry name" value="AMINO ACID TRANSPORTER"/>
    <property type="match status" value="1"/>
</dbReference>
<keyword evidence="3 5" id="KW-1133">Transmembrane helix</keyword>
<dbReference type="Pfam" id="PF13520">
    <property type="entry name" value="AA_permease_2"/>
    <property type="match status" value="1"/>
</dbReference>
<keyword evidence="4 5" id="KW-0472">Membrane</keyword>
<protein>
    <submittedName>
        <fullName evidence="6">Amino acid permease</fullName>
    </submittedName>
</protein>
<feature type="transmembrane region" description="Helical" evidence="5">
    <location>
        <begin position="362"/>
        <end position="386"/>
    </location>
</feature>
<accession>A0A419TB41</accession>
<gene>
    <name evidence="6" type="ORF">BET03_02400</name>
</gene>
<dbReference type="Gene3D" id="1.20.1740.10">
    <property type="entry name" value="Amino acid/polyamine transporter I"/>
    <property type="match status" value="1"/>
</dbReference>
<dbReference type="OrthoDB" id="3181223at2"/>
<feature type="transmembrane region" description="Helical" evidence="5">
    <location>
        <begin position="60"/>
        <end position="81"/>
    </location>
</feature>
<dbReference type="RefSeq" id="WP_120166858.1">
    <property type="nucleotide sequence ID" value="NZ_MCIB01000001.1"/>
</dbReference>
<evidence type="ECO:0000256" key="1">
    <source>
        <dbReference type="ARBA" id="ARBA00004141"/>
    </source>
</evidence>
<feature type="transmembrane region" description="Helical" evidence="5">
    <location>
        <begin position="398"/>
        <end position="421"/>
    </location>
</feature>
<dbReference type="GO" id="GO:0015179">
    <property type="term" value="F:L-amino acid transmembrane transporter activity"/>
    <property type="evidence" value="ECO:0007669"/>
    <property type="project" value="TreeGrafter"/>
</dbReference>
<dbReference type="InterPro" id="IPR002293">
    <property type="entry name" value="AA/rel_permease1"/>
</dbReference>
<feature type="transmembrane region" description="Helical" evidence="5">
    <location>
        <begin position="26"/>
        <end position="48"/>
    </location>
</feature>
<feature type="transmembrane region" description="Helical" evidence="5">
    <location>
        <begin position="427"/>
        <end position="444"/>
    </location>
</feature>
<name>A0A419TB41_9FIRM</name>
<comment type="caution">
    <text evidence="6">The sequence shown here is derived from an EMBL/GenBank/DDBJ whole genome shotgun (WGS) entry which is preliminary data.</text>
</comment>
<dbReference type="Proteomes" id="UP000284177">
    <property type="component" value="Unassembled WGS sequence"/>
</dbReference>